<feature type="compositionally biased region" description="Low complexity" evidence="1">
    <location>
        <begin position="100"/>
        <end position="113"/>
    </location>
</feature>
<dbReference type="EMBL" id="JBBUTG010000002">
    <property type="protein sequence ID" value="MEK8030153.1"/>
    <property type="molecule type" value="Genomic_DNA"/>
</dbReference>
<protein>
    <submittedName>
        <fullName evidence="3">Uncharacterized protein</fullName>
    </submittedName>
</protein>
<evidence type="ECO:0000313" key="3">
    <source>
        <dbReference type="EMBL" id="MEK8030153.1"/>
    </source>
</evidence>
<keyword evidence="2" id="KW-0812">Transmembrane</keyword>
<keyword evidence="4" id="KW-1185">Reference proteome</keyword>
<keyword evidence="2" id="KW-1133">Transmembrane helix</keyword>
<feature type="region of interest" description="Disordered" evidence="1">
    <location>
        <begin position="94"/>
        <end position="119"/>
    </location>
</feature>
<keyword evidence="2" id="KW-0472">Membrane</keyword>
<comment type="caution">
    <text evidence="3">The sequence shown here is derived from an EMBL/GenBank/DDBJ whole genome shotgun (WGS) entry which is preliminary data.</text>
</comment>
<dbReference type="RefSeq" id="WP_341424504.1">
    <property type="nucleotide sequence ID" value="NZ_JBBUTG010000002.1"/>
</dbReference>
<evidence type="ECO:0000313" key="4">
    <source>
        <dbReference type="Proteomes" id="UP001371218"/>
    </source>
</evidence>
<feature type="transmembrane region" description="Helical" evidence="2">
    <location>
        <begin position="43"/>
        <end position="67"/>
    </location>
</feature>
<evidence type="ECO:0000256" key="1">
    <source>
        <dbReference type="SAM" id="MobiDB-lite"/>
    </source>
</evidence>
<organism evidence="3 4">
    <name type="scientific">Ideonella lacteola</name>
    <dbReference type="NCBI Taxonomy" id="2984193"/>
    <lineage>
        <taxon>Bacteria</taxon>
        <taxon>Pseudomonadati</taxon>
        <taxon>Pseudomonadota</taxon>
        <taxon>Betaproteobacteria</taxon>
        <taxon>Burkholderiales</taxon>
        <taxon>Sphaerotilaceae</taxon>
        <taxon>Ideonella</taxon>
    </lineage>
</organism>
<sequence>MASEPIVPEPRRVATSDELRRAALARSAQRNALVARQRVRRRWWIWALIKLLQLAAAALLAGAGWWAAWGRDHGVPPAWLGGLPPDLQALVNRIAPTTPPQAQSPSSAAPGASNPTGEP</sequence>
<reference evidence="3 4" key="1">
    <citation type="submission" date="2024-04" db="EMBL/GenBank/DDBJ databases">
        <title>Novel species of the genus Ideonella isolated from streams.</title>
        <authorList>
            <person name="Lu H."/>
        </authorList>
    </citation>
    <scope>NUCLEOTIDE SEQUENCE [LARGE SCALE GENOMIC DNA]</scope>
    <source>
        <strain evidence="3 4">DXS29W</strain>
    </source>
</reference>
<proteinExistence type="predicted"/>
<dbReference type="Proteomes" id="UP001371218">
    <property type="component" value="Unassembled WGS sequence"/>
</dbReference>
<evidence type="ECO:0000256" key="2">
    <source>
        <dbReference type="SAM" id="Phobius"/>
    </source>
</evidence>
<accession>A0ABU9BKX7</accession>
<gene>
    <name evidence="3" type="ORF">AACH06_04900</name>
</gene>
<name>A0ABU9BKX7_9BURK</name>